<keyword evidence="2" id="KW-1185">Reference proteome</keyword>
<protein>
    <submittedName>
        <fullName evidence="1">Uncharacterized protein</fullName>
    </submittedName>
</protein>
<evidence type="ECO:0000313" key="1">
    <source>
        <dbReference type="EMBL" id="NLP82567.1"/>
    </source>
</evidence>
<accession>A0ABX1K7R5</accession>
<gene>
    <name evidence="1" type="ORF">HF576_01770</name>
</gene>
<dbReference type="RefSeq" id="WP_168911059.1">
    <property type="nucleotide sequence ID" value="NZ_JABACI010000001.1"/>
</dbReference>
<organism evidence="1 2">
    <name type="scientific">Microbacterium salsuginis</name>
    <dbReference type="NCBI Taxonomy" id="2722803"/>
    <lineage>
        <taxon>Bacteria</taxon>
        <taxon>Bacillati</taxon>
        <taxon>Actinomycetota</taxon>
        <taxon>Actinomycetes</taxon>
        <taxon>Micrococcales</taxon>
        <taxon>Microbacteriaceae</taxon>
        <taxon>Microbacterium</taxon>
    </lineage>
</organism>
<dbReference type="EMBL" id="JABACI010000001">
    <property type="protein sequence ID" value="NLP82567.1"/>
    <property type="molecule type" value="Genomic_DNA"/>
</dbReference>
<sequence length="65" mass="7572">MERADLFTAQFDEVSDNGRRRFMVATELREREADGSIPARAWFNGEEFELDAEDDDGITIYVRQL</sequence>
<proteinExistence type="predicted"/>
<dbReference type="Proteomes" id="UP001429745">
    <property type="component" value="Unassembled WGS sequence"/>
</dbReference>
<evidence type="ECO:0000313" key="2">
    <source>
        <dbReference type="Proteomes" id="UP001429745"/>
    </source>
</evidence>
<comment type="caution">
    <text evidence="1">The sequence shown here is derived from an EMBL/GenBank/DDBJ whole genome shotgun (WGS) entry which is preliminary data.</text>
</comment>
<name>A0ABX1K7R5_9MICO</name>
<reference evidence="1 2" key="1">
    <citation type="submission" date="2020-04" db="EMBL/GenBank/DDBJ databases">
        <title>CFH 90308 Microbacterium sp.</title>
        <authorList>
            <person name="Nie G."/>
            <person name="Ming H."/>
            <person name="Xia T."/>
        </authorList>
    </citation>
    <scope>NUCLEOTIDE SEQUENCE [LARGE SCALE GENOMIC DNA]</scope>
    <source>
        <strain evidence="1 2">CFH 90308</strain>
    </source>
</reference>